<proteinExistence type="predicted"/>
<protein>
    <submittedName>
        <fullName evidence="1">Uncharacterized protein</fullName>
    </submittedName>
</protein>
<organism evidence="1 2">
    <name type="scientific">Aspergillus coremiiformis</name>
    <dbReference type="NCBI Taxonomy" id="138285"/>
    <lineage>
        <taxon>Eukaryota</taxon>
        <taxon>Fungi</taxon>
        <taxon>Dikarya</taxon>
        <taxon>Ascomycota</taxon>
        <taxon>Pezizomycotina</taxon>
        <taxon>Eurotiomycetes</taxon>
        <taxon>Eurotiomycetidae</taxon>
        <taxon>Eurotiales</taxon>
        <taxon>Aspergillaceae</taxon>
        <taxon>Aspergillus</taxon>
        <taxon>Aspergillus subgen. Circumdati</taxon>
    </lineage>
</organism>
<dbReference type="Proteomes" id="UP000327118">
    <property type="component" value="Unassembled WGS sequence"/>
</dbReference>
<evidence type="ECO:0000313" key="1">
    <source>
        <dbReference type="EMBL" id="KAE8349125.1"/>
    </source>
</evidence>
<keyword evidence="2" id="KW-1185">Reference proteome</keyword>
<accession>A0A5N6YUF1</accession>
<reference evidence="2" key="1">
    <citation type="submission" date="2019-04" db="EMBL/GenBank/DDBJ databases">
        <title>Friends and foes A comparative genomics studyof 23 Aspergillus species from section Flavi.</title>
        <authorList>
            <consortium name="DOE Joint Genome Institute"/>
            <person name="Kjaerbolling I."/>
            <person name="Vesth T."/>
            <person name="Frisvad J.C."/>
            <person name="Nybo J.L."/>
            <person name="Theobald S."/>
            <person name="Kildgaard S."/>
            <person name="Isbrandt T."/>
            <person name="Kuo A."/>
            <person name="Sato A."/>
            <person name="Lyhne E.K."/>
            <person name="Kogle M.E."/>
            <person name="Wiebenga A."/>
            <person name="Kun R.S."/>
            <person name="Lubbers R.J."/>
            <person name="Makela M.R."/>
            <person name="Barry K."/>
            <person name="Chovatia M."/>
            <person name="Clum A."/>
            <person name="Daum C."/>
            <person name="Haridas S."/>
            <person name="He G."/>
            <person name="LaButti K."/>
            <person name="Lipzen A."/>
            <person name="Mondo S."/>
            <person name="Riley R."/>
            <person name="Salamov A."/>
            <person name="Simmons B.A."/>
            <person name="Magnuson J.K."/>
            <person name="Henrissat B."/>
            <person name="Mortensen U.H."/>
            <person name="Larsen T.O."/>
            <person name="Devries R.P."/>
            <person name="Grigoriev I.V."/>
            <person name="Machida M."/>
            <person name="Baker S.E."/>
            <person name="Andersen M.R."/>
        </authorList>
    </citation>
    <scope>NUCLEOTIDE SEQUENCE [LARGE SCALE GENOMIC DNA]</scope>
    <source>
        <strain evidence="2">CBS 553.77</strain>
    </source>
</reference>
<sequence length="70" mass="7387">MKPHPCNPEFFLVYDLITAAEVMHLFGALALAGRALAGGAAAATVIGTYKGGRSATTPPCANMIHVEMRW</sequence>
<evidence type="ECO:0000313" key="2">
    <source>
        <dbReference type="Proteomes" id="UP000327118"/>
    </source>
</evidence>
<dbReference type="EMBL" id="ML739343">
    <property type="protein sequence ID" value="KAE8349125.1"/>
    <property type="molecule type" value="Genomic_DNA"/>
</dbReference>
<name>A0A5N6YUF1_9EURO</name>
<gene>
    <name evidence="1" type="ORF">BDV28DRAFT_141876</name>
</gene>
<dbReference type="AlphaFoldDB" id="A0A5N6YUF1"/>